<evidence type="ECO:0000256" key="2">
    <source>
        <dbReference type="ARBA" id="ARBA00022525"/>
    </source>
</evidence>
<feature type="chain" id="PRO_5042722975" evidence="5">
    <location>
        <begin position="30"/>
        <end position="183"/>
    </location>
</feature>
<feature type="compositionally biased region" description="Low complexity" evidence="4">
    <location>
        <begin position="91"/>
        <end position="107"/>
    </location>
</feature>
<dbReference type="EMBL" id="SSTE01015194">
    <property type="protein sequence ID" value="KAA0043502.1"/>
    <property type="molecule type" value="Genomic_DNA"/>
</dbReference>
<dbReference type="Proteomes" id="UP000321393">
    <property type="component" value="Unassembled WGS sequence"/>
</dbReference>
<dbReference type="PANTHER" id="PTHR33599:SF13">
    <property type="entry name" value="FORMIN-LIKE PROTEIN 20"/>
    <property type="match status" value="1"/>
</dbReference>
<gene>
    <name evidence="7" type="ORF">E5676_scaffold109G00050</name>
    <name evidence="6" type="ORF">E6C27_scaffold43056G00020</name>
</gene>
<comment type="subcellular location">
    <subcellularLocation>
        <location evidence="1">Secreted</location>
        <location evidence="1">Extracellular space</location>
    </subcellularLocation>
</comment>
<accession>A0A5D3BP86</accession>
<evidence type="ECO:0000313" key="7">
    <source>
        <dbReference type="EMBL" id="TYK01137.1"/>
    </source>
</evidence>
<dbReference type="OrthoDB" id="1750009at2759"/>
<dbReference type="GO" id="GO:0010227">
    <property type="term" value="P:floral organ abscission"/>
    <property type="evidence" value="ECO:0007669"/>
    <property type="project" value="InterPro"/>
</dbReference>
<evidence type="ECO:0000256" key="3">
    <source>
        <dbReference type="ARBA" id="ARBA00022729"/>
    </source>
</evidence>
<dbReference type="GO" id="GO:0005576">
    <property type="term" value="C:extracellular region"/>
    <property type="evidence" value="ECO:0007669"/>
    <property type="project" value="UniProtKB-SubCell"/>
</dbReference>
<evidence type="ECO:0000313" key="6">
    <source>
        <dbReference type="EMBL" id="KAA0043502.1"/>
    </source>
</evidence>
<proteinExistence type="predicted"/>
<feature type="compositionally biased region" description="Pro residues" evidence="4">
    <location>
        <begin position="172"/>
        <end position="183"/>
    </location>
</feature>
<evidence type="ECO:0000256" key="1">
    <source>
        <dbReference type="ARBA" id="ARBA00004239"/>
    </source>
</evidence>
<reference evidence="8 9" key="1">
    <citation type="submission" date="2019-08" db="EMBL/GenBank/DDBJ databases">
        <title>Draft genome sequences of two oriental melons (Cucumis melo L. var makuwa).</title>
        <authorList>
            <person name="Kwon S.-Y."/>
        </authorList>
    </citation>
    <scope>NUCLEOTIDE SEQUENCE [LARGE SCALE GENOMIC DNA]</scope>
    <source>
        <strain evidence="9">cv. Chang Bougi</strain>
        <strain evidence="8">cv. SW 3</strain>
        <tissue evidence="7">Leaf</tissue>
    </source>
</reference>
<dbReference type="EMBL" id="SSTD01016302">
    <property type="protein sequence ID" value="TYK01137.1"/>
    <property type="molecule type" value="Genomic_DNA"/>
</dbReference>
<evidence type="ECO:0000313" key="9">
    <source>
        <dbReference type="Proteomes" id="UP000321947"/>
    </source>
</evidence>
<keyword evidence="2" id="KW-0964">Secreted</keyword>
<evidence type="ECO:0000313" key="8">
    <source>
        <dbReference type="Proteomes" id="UP000321393"/>
    </source>
</evidence>
<protein>
    <submittedName>
        <fullName evidence="7">Proline-rich protein HaeIII subfamily 1-like</fullName>
    </submittedName>
</protein>
<feature type="region of interest" description="Disordered" evidence="4">
    <location>
        <begin position="84"/>
        <end position="183"/>
    </location>
</feature>
<feature type="signal peptide" evidence="5">
    <location>
        <begin position="1"/>
        <end position="29"/>
    </location>
</feature>
<evidence type="ECO:0000256" key="5">
    <source>
        <dbReference type="SAM" id="SignalP"/>
    </source>
</evidence>
<dbReference type="PANTHER" id="PTHR33599">
    <property type="entry name" value="PROTEIN IDA-LIKE 5"/>
    <property type="match status" value="1"/>
</dbReference>
<dbReference type="InterPro" id="IPR039639">
    <property type="entry name" value="IDA-like"/>
</dbReference>
<organism evidence="7 9">
    <name type="scientific">Cucumis melo var. makuwa</name>
    <name type="common">Oriental melon</name>
    <dbReference type="NCBI Taxonomy" id="1194695"/>
    <lineage>
        <taxon>Eukaryota</taxon>
        <taxon>Viridiplantae</taxon>
        <taxon>Streptophyta</taxon>
        <taxon>Embryophyta</taxon>
        <taxon>Tracheophyta</taxon>
        <taxon>Spermatophyta</taxon>
        <taxon>Magnoliopsida</taxon>
        <taxon>eudicotyledons</taxon>
        <taxon>Gunneridae</taxon>
        <taxon>Pentapetalae</taxon>
        <taxon>rosids</taxon>
        <taxon>fabids</taxon>
        <taxon>Cucurbitales</taxon>
        <taxon>Cucurbitaceae</taxon>
        <taxon>Benincaseae</taxon>
        <taxon>Cucumis</taxon>
    </lineage>
</organism>
<dbReference type="Proteomes" id="UP000321947">
    <property type="component" value="Unassembled WGS sequence"/>
</dbReference>
<dbReference type="AlphaFoldDB" id="A0A5D3BP86"/>
<sequence>MMSISSNMTFKTCAIVLLGLHFGIYQTNGRNLFEVKEDNSVFENELKANSIIHPKQYIHFSLTKSKGKPEFDTHFRFGIFSKDVRIPPSGPSQRSSDSPPSPSMILPKESRINFGILPKGSRIPPSGPSQRFSDSPLPPSTFLHKGSNMIFGMLPKGHHIPPSGPSKRTSDNPPPPPHSPSLI</sequence>
<comment type="caution">
    <text evidence="7">The sequence shown here is derived from an EMBL/GenBank/DDBJ whole genome shotgun (WGS) entry which is preliminary data.</text>
</comment>
<evidence type="ECO:0000256" key="4">
    <source>
        <dbReference type="SAM" id="MobiDB-lite"/>
    </source>
</evidence>
<name>A0A5D3BP86_CUCMM</name>
<keyword evidence="3 5" id="KW-0732">Signal</keyword>